<sequence length="45" mass="5272">MGYRHLIVEGDSLTVIKNIKKKEKDKSVLRPITHQISLLEKCFDF</sequence>
<organism evidence="2 3">
    <name type="scientific">Gossypium davidsonii</name>
    <name type="common">Davidson's cotton</name>
    <name type="synonym">Gossypium klotzschianum subsp. davidsonii</name>
    <dbReference type="NCBI Taxonomy" id="34287"/>
    <lineage>
        <taxon>Eukaryota</taxon>
        <taxon>Viridiplantae</taxon>
        <taxon>Streptophyta</taxon>
        <taxon>Embryophyta</taxon>
        <taxon>Tracheophyta</taxon>
        <taxon>Spermatophyta</taxon>
        <taxon>Magnoliopsida</taxon>
        <taxon>eudicotyledons</taxon>
        <taxon>Gunneridae</taxon>
        <taxon>Pentapetalae</taxon>
        <taxon>rosids</taxon>
        <taxon>malvids</taxon>
        <taxon>Malvales</taxon>
        <taxon>Malvaceae</taxon>
        <taxon>Malvoideae</taxon>
        <taxon>Gossypium</taxon>
    </lineage>
</organism>
<protein>
    <recommendedName>
        <fullName evidence="1">RNase H type-1 domain-containing protein</fullName>
    </recommendedName>
</protein>
<dbReference type="Pfam" id="PF13456">
    <property type="entry name" value="RVT_3"/>
    <property type="match status" value="1"/>
</dbReference>
<comment type="caution">
    <text evidence="2">The sequence shown here is derived from an EMBL/GenBank/DDBJ whole genome shotgun (WGS) entry which is preliminary data.</text>
</comment>
<dbReference type="GO" id="GO:0003676">
    <property type="term" value="F:nucleic acid binding"/>
    <property type="evidence" value="ECO:0007669"/>
    <property type="project" value="InterPro"/>
</dbReference>
<reference evidence="2 3" key="1">
    <citation type="journal article" date="2019" name="Genome Biol. Evol.">
        <title>Insights into the evolution of the New World diploid cottons (Gossypium, subgenus Houzingenia) based on genome sequencing.</title>
        <authorList>
            <person name="Grover C.E."/>
            <person name="Arick M.A. 2nd"/>
            <person name="Thrash A."/>
            <person name="Conover J.L."/>
            <person name="Sanders W.S."/>
            <person name="Peterson D.G."/>
            <person name="Frelichowski J.E."/>
            <person name="Scheffler J.A."/>
            <person name="Scheffler B.E."/>
            <person name="Wendel J.F."/>
        </authorList>
    </citation>
    <scope>NUCLEOTIDE SEQUENCE [LARGE SCALE GENOMIC DNA]</scope>
    <source>
        <strain evidence="2">27</strain>
        <tissue evidence="2">Leaf</tissue>
    </source>
</reference>
<gene>
    <name evidence="2" type="ORF">Godav_002664</name>
</gene>
<dbReference type="InterPro" id="IPR002156">
    <property type="entry name" value="RNaseH_domain"/>
</dbReference>
<dbReference type="Proteomes" id="UP000593561">
    <property type="component" value="Unassembled WGS sequence"/>
</dbReference>
<accession>A0A7J8SXN1</accession>
<dbReference type="AlphaFoldDB" id="A0A7J8SXN1"/>
<dbReference type="EMBL" id="JABFAC010000012">
    <property type="protein sequence ID" value="MBA0630585.1"/>
    <property type="molecule type" value="Genomic_DNA"/>
</dbReference>
<dbReference type="GO" id="GO:0004523">
    <property type="term" value="F:RNA-DNA hybrid ribonuclease activity"/>
    <property type="evidence" value="ECO:0007669"/>
    <property type="project" value="InterPro"/>
</dbReference>
<evidence type="ECO:0000259" key="1">
    <source>
        <dbReference type="Pfam" id="PF13456"/>
    </source>
</evidence>
<evidence type="ECO:0000313" key="2">
    <source>
        <dbReference type="EMBL" id="MBA0630585.1"/>
    </source>
</evidence>
<keyword evidence="3" id="KW-1185">Reference proteome</keyword>
<evidence type="ECO:0000313" key="3">
    <source>
        <dbReference type="Proteomes" id="UP000593561"/>
    </source>
</evidence>
<feature type="non-terminal residue" evidence="2">
    <location>
        <position position="45"/>
    </location>
</feature>
<proteinExistence type="predicted"/>
<feature type="domain" description="RNase H type-1" evidence="1">
    <location>
        <begin position="2"/>
        <end position="44"/>
    </location>
</feature>
<name>A0A7J8SXN1_GOSDV</name>